<dbReference type="InterPro" id="IPR013083">
    <property type="entry name" value="Znf_RING/FYVE/PHD"/>
</dbReference>
<dbReference type="CDD" id="cd16449">
    <property type="entry name" value="RING-HC"/>
    <property type="match status" value="1"/>
</dbReference>
<keyword evidence="1" id="KW-0863">Zinc-finger</keyword>
<evidence type="ECO:0000313" key="3">
    <source>
        <dbReference type="EMBL" id="KAK3380586.1"/>
    </source>
</evidence>
<dbReference type="PROSITE" id="PS50089">
    <property type="entry name" value="ZF_RING_2"/>
    <property type="match status" value="1"/>
</dbReference>
<name>A0AAE0TUT2_9PEZI</name>
<dbReference type="AlphaFoldDB" id="A0AAE0TUT2"/>
<reference evidence="3" key="2">
    <citation type="submission" date="2023-06" db="EMBL/GenBank/DDBJ databases">
        <authorList>
            <consortium name="Lawrence Berkeley National Laboratory"/>
            <person name="Haridas S."/>
            <person name="Hensen N."/>
            <person name="Bonometti L."/>
            <person name="Westerberg I."/>
            <person name="Brannstrom I.O."/>
            <person name="Guillou S."/>
            <person name="Cros-Aarteil S."/>
            <person name="Calhoun S."/>
            <person name="Kuo A."/>
            <person name="Mondo S."/>
            <person name="Pangilinan J."/>
            <person name="Riley R."/>
            <person name="Labutti K."/>
            <person name="Andreopoulos B."/>
            <person name="Lipzen A."/>
            <person name="Chen C."/>
            <person name="Yanf M."/>
            <person name="Daum C."/>
            <person name="Ng V."/>
            <person name="Clum A."/>
            <person name="Steindorff A."/>
            <person name="Ohm R."/>
            <person name="Martin F."/>
            <person name="Silar P."/>
            <person name="Natvig D."/>
            <person name="Lalanne C."/>
            <person name="Gautier V."/>
            <person name="Ament-Velasquez S.L."/>
            <person name="Kruys A."/>
            <person name="Hutchinson M.I."/>
            <person name="Powell A.J."/>
            <person name="Barry K."/>
            <person name="Miller A.N."/>
            <person name="Grigoriev I.V."/>
            <person name="Debuchy R."/>
            <person name="Gladieux P."/>
            <person name="Thoren M.H."/>
            <person name="Johannesson H."/>
        </authorList>
    </citation>
    <scope>NUCLEOTIDE SEQUENCE</scope>
    <source>
        <strain evidence="3">CBS 958.72</strain>
    </source>
</reference>
<keyword evidence="4" id="KW-1185">Reference proteome</keyword>
<proteinExistence type="predicted"/>
<feature type="domain" description="RING-type" evidence="2">
    <location>
        <begin position="132"/>
        <end position="196"/>
    </location>
</feature>
<dbReference type="SUPFAM" id="SSF57850">
    <property type="entry name" value="RING/U-box"/>
    <property type="match status" value="1"/>
</dbReference>
<comment type="caution">
    <text evidence="3">The sequence shown here is derived from an EMBL/GenBank/DDBJ whole genome shotgun (WGS) entry which is preliminary data.</text>
</comment>
<keyword evidence="1" id="KW-0479">Metal-binding</keyword>
<gene>
    <name evidence="3" type="ORF">B0T24DRAFT_591046</name>
</gene>
<protein>
    <recommendedName>
        <fullName evidence="2">RING-type domain-containing protein</fullName>
    </recommendedName>
</protein>
<dbReference type="InterPro" id="IPR001841">
    <property type="entry name" value="Znf_RING"/>
</dbReference>
<organism evidence="3 4">
    <name type="scientific">Lasiosphaeria ovina</name>
    <dbReference type="NCBI Taxonomy" id="92902"/>
    <lineage>
        <taxon>Eukaryota</taxon>
        <taxon>Fungi</taxon>
        <taxon>Dikarya</taxon>
        <taxon>Ascomycota</taxon>
        <taxon>Pezizomycotina</taxon>
        <taxon>Sordariomycetes</taxon>
        <taxon>Sordariomycetidae</taxon>
        <taxon>Sordariales</taxon>
        <taxon>Lasiosphaeriaceae</taxon>
        <taxon>Lasiosphaeria</taxon>
    </lineage>
</organism>
<dbReference type="SMART" id="SM00184">
    <property type="entry name" value="RING"/>
    <property type="match status" value="1"/>
</dbReference>
<evidence type="ECO:0000256" key="1">
    <source>
        <dbReference type="PROSITE-ProRule" id="PRU00175"/>
    </source>
</evidence>
<evidence type="ECO:0000313" key="4">
    <source>
        <dbReference type="Proteomes" id="UP001287356"/>
    </source>
</evidence>
<dbReference type="GO" id="GO:0008270">
    <property type="term" value="F:zinc ion binding"/>
    <property type="evidence" value="ECO:0007669"/>
    <property type="project" value="UniProtKB-KW"/>
</dbReference>
<dbReference type="Proteomes" id="UP001287356">
    <property type="component" value="Unassembled WGS sequence"/>
</dbReference>
<accession>A0AAE0TUT2</accession>
<dbReference type="EMBL" id="JAULSN010000002">
    <property type="protein sequence ID" value="KAK3380586.1"/>
    <property type="molecule type" value="Genomic_DNA"/>
</dbReference>
<keyword evidence="1" id="KW-0862">Zinc</keyword>
<sequence length="317" mass="36530">MNDEVLHLSVGDFFLRYRTLSLPQSPWVRRWIDIVMKEPHRSRMLTTRQDYSGILMDVFFSLLRCGEYPADEDKEVMERHAARLGPRALSSYIYPLSVPAADENRREEATLWRDIRGYLEAPEGRLPPSARCPVCFDALAIIGIPPSAADPTGKNSRYAVAMHCGHMMCRRCWLQMMLVQMGAKQQLHRMRCPVCRFRLAFQCLCYAKPVDIPDFTGIQTQTQSWPLHLIESDMPPHSPTHINELIPGPCASCKYDRLPISLSPERFWDFQTRLPYDKHFWKRVRKAALTGKLGWGGMPVQCTPAYRKLVGLSDDEF</sequence>
<dbReference type="Gene3D" id="3.30.40.10">
    <property type="entry name" value="Zinc/RING finger domain, C3HC4 (zinc finger)"/>
    <property type="match status" value="1"/>
</dbReference>
<reference evidence="3" key="1">
    <citation type="journal article" date="2023" name="Mol. Phylogenet. Evol.">
        <title>Genome-scale phylogeny and comparative genomics of the fungal order Sordariales.</title>
        <authorList>
            <person name="Hensen N."/>
            <person name="Bonometti L."/>
            <person name="Westerberg I."/>
            <person name="Brannstrom I.O."/>
            <person name="Guillou S."/>
            <person name="Cros-Aarteil S."/>
            <person name="Calhoun S."/>
            <person name="Haridas S."/>
            <person name="Kuo A."/>
            <person name="Mondo S."/>
            <person name="Pangilinan J."/>
            <person name="Riley R."/>
            <person name="LaButti K."/>
            <person name="Andreopoulos B."/>
            <person name="Lipzen A."/>
            <person name="Chen C."/>
            <person name="Yan M."/>
            <person name="Daum C."/>
            <person name="Ng V."/>
            <person name="Clum A."/>
            <person name="Steindorff A."/>
            <person name="Ohm R.A."/>
            <person name="Martin F."/>
            <person name="Silar P."/>
            <person name="Natvig D.O."/>
            <person name="Lalanne C."/>
            <person name="Gautier V."/>
            <person name="Ament-Velasquez S.L."/>
            <person name="Kruys A."/>
            <person name="Hutchinson M.I."/>
            <person name="Powell A.J."/>
            <person name="Barry K."/>
            <person name="Miller A.N."/>
            <person name="Grigoriev I.V."/>
            <person name="Debuchy R."/>
            <person name="Gladieux P."/>
            <person name="Hiltunen Thoren M."/>
            <person name="Johannesson H."/>
        </authorList>
    </citation>
    <scope>NUCLEOTIDE SEQUENCE</scope>
    <source>
        <strain evidence="3">CBS 958.72</strain>
    </source>
</reference>
<evidence type="ECO:0000259" key="2">
    <source>
        <dbReference type="PROSITE" id="PS50089"/>
    </source>
</evidence>